<dbReference type="RefSeq" id="WP_338399234.1">
    <property type="nucleotide sequence ID" value="NZ_AP025297.1"/>
</dbReference>
<keyword evidence="5" id="KW-0614">Plasmid</keyword>
<gene>
    <name evidence="5" type="ORF">PEPS_43330</name>
</gene>
<proteinExistence type="inferred from homology"/>
<dbReference type="Pfam" id="PF01663">
    <property type="entry name" value="Phosphodiest"/>
    <property type="match status" value="1"/>
</dbReference>
<keyword evidence="2" id="KW-0378">Hydrolase</keyword>
<dbReference type="InterPro" id="IPR017850">
    <property type="entry name" value="Alkaline_phosphatase_core_sf"/>
</dbReference>
<keyword evidence="6" id="KW-1185">Reference proteome</keyword>
<comment type="similarity">
    <text evidence="1">Belongs to the sulfatase family.</text>
</comment>
<geneLocation type="plasmid" evidence="5 6">
    <name>pPP5</name>
</geneLocation>
<dbReference type="PROSITE" id="PS00523">
    <property type="entry name" value="SULFATASE_1"/>
    <property type="match status" value="1"/>
</dbReference>
<keyword evidence="3" id="KW-0732">Signal</keyword>
<dbReference type="PANTHER" id="PTHR43108">
    <property type="entry name" value="N-ACETYLGLUCOSAMINE-6-SULFATASE FAMILY MEMBER"/>
    <property type="match status" value="1"/>
</dbReference>
<evidence type="ECO:0000313" key="6">
    <source>
        <dbReference type="Proteomes" id="UP001354989"/>
    </source>
</evidence>
<dbReference type="CDD" id="cd16031">
    <property type="entry name" value="G6S_like"/>
    <property type="match status" value="1"/>
</dbReference>
<evidence type="ECO:0000256" key="2">
    <source>
        <dbReference type="ARBA" id="ARBA00022801"/>
    </source>
</evidence>
<protein>
    <submittedName>
        <fullName evidence="5">N-acetylglucosamine-6-sulfatase</fullName>
    </submittedName>
</protein>
<dbReference type="InterPro" id="IPR032506">
    <property type="entry name" value="SGSH_C"/>
</dbReference>
<sequence>MKGLFRGLILVALSGLGSTLVNAQKNEAPNIIFIMSDDHAYQAISAYGHGLNQTPNIDRIADEGVIFNSATVTNSICAPSRAVMLTGKHSFRNGKVDNHQEFDWNQDNFVKQLQENNYATALLGKIHLDGTPQGFDHYAVLPAQGNYYNPDFIINGDTTQIEGYVTDITTDMVIDWLDDRNTDKPFCVLYHQKAPHREWLPAERHYKKYTKRTFKEPTTLFANNEGRGTAAQTAEMNILSHMNWAGDSKISPEALEAMGIDENSDWGIEAWEKNLGRMNKQQRASWDATYQPIIEDFKSKYPTMSKEQLTKWRYQRYMQDYLACIASVDEGVGRVLDYLDQNNLAENTIVVYTSDQGFYLGENGWFDKRFMYEQSLRTPLLMRYPKEVEAGQKSDALVQNLDFAPTFLDYAGINIPTDIQGKSFRKVLNQEDENFRDAVYYTYYEYPSIHMVKRHYGIRTHRYKLIHFYYDVDQWELYDLSADPDEQTNVYNSPEYAEIKEQLHQQLTDLRKEYGDSDQLQQEHLDRYINTVKETMSGL</sequence>
<dbReference type="InterPro" id="IPR024607">
    <property type="entry name" value="Sulfatase_CS"/>
</dbReference>
<organism evidence="5 6">
    <name type="scientific">Persicobacter psychrovividus</name>
    <dbReference type="NCBI Taxonomy" id="387638"/>
    <lineage>
        <taxon>Bacteria</taxon>
        <taxon>Pseudomonadati</taxon>
        <taxon>Bacteroidota</taxon>
        <taxon>Cytophagia</taxon>
        <taxon>Cytophagales</taxon>
        <taxon>Persicobacteraceae</taxon>
        <taxon>Persicobacter</taxon>
    </lineage>
</organism>
<feature type="chain" id="PRO_5045470417" evidence="3">
    <location>
        <begin position="24"/>
        <end position="539"/>
    </location>
</feature>
<dbReference type="PANTHER" id="PTHR43108:SF6">
    <property type="entry name" value="N-SULPHOGLUCOSAMINE SULPHOHYDROLASE"/>
    <property type="match status" value="1"/>
</dbReference>
<evidence type="ECO:0000256" key="3">
    <source>
        <dbReference type="SAM" id="SignalP"/>
    </source>
</evidence>
<feature type="domain" description="N-sulphoglucosamine sulphohydrolase C-terminal" evidence="4">
    <location>
        <begin position="361"/>
        <end position="512"/>
    </location>
</feature>
<reference evidence="5 6" key="1">
    <citation type="submission" date="2021-12" db="EMBL/GenBank/DDBJ databases">
        <title>Genome sequencing of bacteria with rrn-lacking chromosome and rrn-plasmid.</title>
        <authorList>
            <person name="Anda M."/>
            <person name="Iwasaki W."/>
        </authorList>
    </citation>
    <scope>NUCLEOTIDE SEQUENCE [LARGE SCALE GENOMIC DNA]</scope>
    <source>
        <strain evidence="5 6">NBRC 101262</strain>
        <plasmid evidence="5 6">pPP5</plasmid>
    </source>
</reference>
<accession>A0ABN6LJE9</accession>
<evidence type="ECO:0000256" key="1">
    <source>
        <dbReference type="ARBA" id="ARBA00008779"/>
    </source>
</evidence>
<dbReference type="Pfam" id="PF16347">
    <property type="entry name" value="SGSH_C"/>
    <property type="match status" value="1"/>
</dbReference>
<name>A0ABN6LJE9_9BACT</name>
<evidence type="ECO:0000259" key="4">
    <source>
        <dbReference type="Pfam" id="PF16347"/>
    </source>
</evidence>
<dbReference type="Gene3D" id="3.40.720.10">
    <property type="entry name" value="Alkaline Phosphatase, subunit A"/>
    <property type="match status" value="2"/>
</dbReference>
<feature type="signal peptide" evidence="3">
    <location>
        <begin position="1"/>
        <end position="23"/>
    </location>
</feature>
<dbReference type="SUPFAM" id="SSF53649">
    <property type="entry name" value="Alkaline phosphatase-like"/>
    <property type="match status" value="1"/>
</dbReference>
<dbReference type="InterPro" id="IPR002591">
    <property type="entry name" value="Phosphodiest/P_Trfase"/>
</dbReference>
<dbReference type="EMBL" id="AP025297">
    <property type="protein sequence ID" value="BDD02053.1"/>
    <property type="molecule type" value="Genomic_DNA"/>
</dbReference>
<evidence type="ECO:0000313" key="5">
    <source>
        <dbReference type="EMBL" id="BDD02053.1"/>
    </source>
</evidence>
<dbReference type="Proteomes" id="UP001354989">
    <property type="component" value="Plasmid pPP5"/>
</dbReference>